<dbReference type="SUPFAM" id="SSF103190">
    <property type="entry name" value="Sensory domain-like"/>
    <property type="match status" value="1"/>
</dbReference>
<evidence type="ECO:0000256" key="3">
    <source>
        <dbReference type="ARBA" id="ARBA00022500"/>
    </source>
</evidence>
<keyword evidence="10" id="KW-0175">Coiled coil</keyword>
<organism evidence="14 15">
    <name type="scientific">Hathewaya limosa</name>
    <name type="common">Clostridium limosum</name>
    <dbReference type="NCBI Taxonomy" id="1536"/>
    <lineage>
        <taxon>Bacteria</taxon>
        <taxon>Bacillati</taxon>
        <taxon>Bacillota</taxon>
        <taxon>Clostridia</taxon>
        <taxon>Eubacteriales</taxon>
        <taxon>Clostridiaceae</taxon>
        <taxon>Hathewaya</taxon>
    </lineage>
</organism>
<dbReference type="PANTHER" id="PTHR32089:SF112">
    <property type="entry name" value="LYSOZYME-LIKE PROTEIN-RELATED"/>
    <property type="match status" value="1"/>
</dbReference>
<evidence type="ECO:0000259" key="12">
    <source>
        <dbReference type="PROSITE" id="PS50111"/>
    </source>
</evidence>
<dbReference type="Gene3D" id="6.10.340.10">
    <property type="match status" value="1"/>
</dbReference>
<keyword evidence="7 9" id="KW-0807">Transducer</keyword>
<dbReference type="EMBL" id="JAUSWN010000014">
    <property type="protein sequence ID" value="MDQ0480089.1"/>
    <property type="molecule type" value="Genomic_DNA"/>
</dbReference>
<dbReference type="PROSITE" id="PS50885">
    <property type="entry name" value="HAMP"/>
    <property type="match status" value="1"/>
</dbReference>
<evidence type="ECO:0000256" key="5">
    <source>
        <dbReference type="ARBA" id="ARBA00022989"/>
    </source>
</evidence>
<dbReference type="InterPro" id="IPR003660">
    <property type="entry name" value="HAMP_dom"/>
</dbReference>
<dbReference type="PANTHER" id="PTHR32089">
    <property type="entry name" value="METHYL-ACCEPTING CHEMOTAXIS PROTEIN MCPB"/>
    <property type="match status" value="1"/>
</dbReference>
<evidence type="ECO:0000313" key="14">
    <source>
        <dbReference type="EMBL" id="MDQ0480089.1"/>
    </source>
</evidence>
<dbReference type="Pfam" id="PF02743">
    <property type="entry name" value="dCache_1"/>
    <property type="match status" value="1"/>
</dbReference>
<reference evidence="14 15" key="1">
    <citation type="submission" date="2023-07" db="EMBL/GenBank/DDBJ databases">
        <title>Genomic Encyclopedia of Type Strains, Phase IV (KMG-IV): sequencing the most valuable type-strain genomes for metagenomic binning, comparative biology and taxonomic classification.</title>
        <authorList>
            <person name="Goeker M."/>
        </authorList>
    </citation>
    <scope>NUCLEOTIDE SEQUENCE [LARGE SCALE GENOMIC DNA]</scope>
    <source>
        <strain evidence="14 15">DSM 1400</strain>
    </source>
</reference>
<evidence type="ECO:0000256" key="9">
    <source>
        <dbReference type="PROSITE-ProRule" id="PRU00284"/>
    </source>
</evidence>
<evidence type="ECO:0000256" key="11">
    <source>
        <dbReference type="SAM" id="Phobius"/>
    </source>
</evidence>
<dbReference type="Gene3D" id="3.30.450.20">
    <property type="entry name" value="PAS domain"/>
    <property type="match status" value="1"/>
</dbReference>
<keyword evidence="4 11" id="KW-0812">Transmembrane</keyword>
<evidence type="ECO:0000256" key="6">
    <source>
        <dbReference type="ARBA" id="ARBA00023136"/>
    </source>
</evidence>
<dbReference type="InterPro" id="IPR004089">
    <property type="entry name" value="MCPsignal_dom"/>
</dbReference>
<evidence type="ECO:0000313" key="15">
    <source>
        <dbReference type="Proteomes" id="UP001224418"/>
    </source>
</evidence>
<evidence type="ECO:0000256" key="2">
    <source>
        <dbReference type="ARBA" id="ARBA00022475"/>
    </source>
</evidence>
<gene>
    <name evidence="14" type="ORF">QOZ93_001833</name>
</gene>
<dbReference type="SMART" id="SM00283">
    <property type="entry name" value="MA"/>
    <property type="match status" value="1"/>
</dbReference>
<evidence type="ECO:0000256" key="7">
    <source>
        <dbReference type="ARBA" id="ARBA00023224"/>
    </source>
</evidence>
<evidence type="ECO:0000256" key="1">
    <source>
        <dbReference type="ARBA" id="ARBA00004651"/>
    </source>
</evidence>
<dbReference type="CDD" id="cd06225">
    <property type="entry name" value="HAMP"/>
    <property type="match status" value="1"/>
</dbReference>
<accession>A0ABU0JSR2</accession>
<keyword evidence="5 11" id="KW-1133">Transmembrane helix</keyword>
<dbReference type="RefSeq" id="WP_307355983.1">
    <property type="nucleotide sequence ID" value="NZ_BAAACJ010000019.1"/>
</dbReference>
<dbReference type="CDD" id="cd12913">
    <property type="entry name" value="PDC1_MCP_like"/>
    <property type="match status" value="1"/>
</dbReference>
<feature type="domain" description="HAMP" evidence="13">
    <location>
        <begin position="328"/>
        <end position="384"/>
    </location>
</feature>
<comment type="caution">
    <text evidence="14">The sequence shown here is derived from an EMBL/GenBank/DDBJ whole genome shotgun (WGS) entry which is preliminary data.</text>
</comment>
<dbReference type="Gene3D" id="1.10.287.950">
    <property type="entry name" value="Methyl-accepting chemotaxis protein"/>
    <property type="match status" value="1"/>
</dbReference>
<feature type="transmembrane region" description="Helical" evidence="11">
    <location>
        <begin position="304"/>
        <end position="327"/>
    </location>
</feature>
<feature type="coiled-coil region" evidence="10">
    <location>
        <begin position="624"/>
        <end position="669"/>
    </location>
</feature>
<evidence type="ECO:0000256" key="4">
    <source>
        <dbReference type="ARBA" id="ARBA00022692"/>
    </source>
</evidence>
<evidence type="ECO:0000256" key="8">
    <source>
        <dbReference type="ARBA" id="ARBA00029447"/>
    </source>
</evidence>
<keyword evidence="15" id="KW-1185">Reference proteome</keyword>
<comment type="subcellular location">
    <subcellularLocation>
        <location evidence="1">Cell membrane</location>
        <topology evidence="1">Multi-pass membrane protein</topology>
    </subcellularLocation>
</comment>
<keyword evidence="3" id="KW-0145">Chemotaxis</keyword>
<keyword evidence="6 11" id="KW-0472">Membrane</keyword>
<keyword evidence="2" id="KW-1003">Cell membrane</keyword>
<proteinExistence type="inferred from homology"/>
<protein>
    <submittedName>
        <fullName evidence="14">Methyl-accepting chemotaxis protein</fullName>
    </submittedName>
</protein>
<dbReference type="SUPFAM" id="SSF58104">
    <property type="entry name" value="Methyl-accepting chemotaxis protein (MCP) signaling domain"/>
    <property type="match status" value="1"/>
</dbReference>
<feature type="domain" description="Methyl-accepting transducer" evidence="12">
    <location>
        <begin position="403"/>
        <end position="653"/>
    </location>
</feature>
<dbReference type="PROSITE" id="PS50111">
    <property type="entry name" value="CHEMOTAXIS_TRANSDUC_2"/>
    <property type="match status" value="1"/>
</dbReference>
<evidence type="ECO:0000256" key="10">
    <source>
        <dbReference type="SAM" id="Coils"/>
    </source>
</evidence>
<dbReference type="InterPro" id="IPR033479">
    <property type="entry name" value="dCache_1"/>
</dbReference>
<dbReference type="Proteomes" id="UP001224418">
    <property type="component" value="Unassembled WGS sequence"/>
</dbReference>
<dbReference type="SMART" id="SM00304">
    <property type="entry name" value="HAMP"/>
    <property type="match status" value="1"/>
</dbReference>
<sequence length="690" mass="78401">MKKIKNRITAMLITSSLALSMVLTIIAVIYSKVIIADESKKYMSTLVDNKSMELQENFNNLEKCIDNINDVIGSSVDMNKITDKKYMNNCMDILRKVTKSQIKNTPWAMNIYATFNPQVTKDVYEVSYFKDKDKVELDKEVTSLNEFNKSDKNMNWFYETIEKGKGYWTDPYFEKDTNKDVISYLKPIIKENKILAVIGIDVDFNNFKQIVRGTKLYDSGTAYLLNRKLNFIIHEKFTIKDNLATSWGGVLKNICNDIKQNKNGFYEINEGSKKYLNCYNKLNNGYIFMASVDKREVFKPVRSLIGAIIVADIVCIILTVIASLYSSKKLSDPIEKMTKYINVRARLDLTEEIQDKYKVKNKDEIGEINTALDNFSKELREIILKIKDETNITNKSAAEVNIIIGDMSSSLLQTSATIQELSIGTQKQSQMAHEGVEKLEVLSKDLDDMIQDTESVEKSSNEIKGANTKGKDSVKDLVFKFDISGEVFKQLNQEVNILLSKSKFIKDVVIVIEQVTKQTKLLSLNAAIEAARAGEDGKGFRVVAEEIKKLSDQTHESTDKIKKIMEEIENQIISIKDNMEKGNVSLEDSKYAVEEVKNSFNIIENTEKVVDDKINQLLLKVKGISQVKENVVNYIENIASITEEFSSSMEELNSSVEEQSASLDEVVNTCENLESVSDSLESMVNKFKIR</sequence>
<dbReference type="InterPro" id="IPR029151">
    <property type="entry name" value="Sensor-like_sf"/>
</dbReference>
<comment type="similarity">
    <text evidence="8">Belongs to the methyl-accepting chemotaxis (MCP) protein family.</text>
</comment>
<evidence type="ECO:0000259" key="13">
    <source>
        <dbReference type="PROSITE" id="PS50885"/>
    </source>
</evidence>
<name>A0ABU0JSR2_HATLI</name>
<dbReference type="Pfam" id="PF00015">
    <property type="entry name" value="MCPsignal"/>
    <property type="match status" value="1"/>
</dbReference>